<reference evidence="2 4" key="1">
    <citation type="submission" date="2019-09" db="EMBL/GenBank/DDBJ databases">
        <title>Genome sequence of Clostridium sp. EA1.</title>
        <authorList>
            <person name="Poehlein A."/>
            <person name="Bengelsdorf F.R."/>
            <person name="Daniel R."/>
        </authorList>
    </citation>
    <scope>NUCLEOTIDE SEQUENCE [LARGE SCALE GENOMIC DNA]</scope>
    <source>
        <strain evidence="2 4">EA1</strain>
    </source>
</reference>
<name>A0A6N8I0E8_9FIRM</name>
<evidence type="ECO:0000313" key="5">
    <source>
        <dbReference type="Proteomes" id="UP000515909"/>
    </source>
</evidence>
<evidence type="ECO:0000313" key="3">
    <source>
        <dbReference type="EMBL" id="QNK39354.1"/>
    </source>
</evidence>
<feature type="transmembrane region" description="Helical" evidence="1">
    <location>
        <begin position="20"/>
        <end position="40"/>
    </location>
</feature>
<accession>A0A7G8T6W3</accession>
<sequence>MEHKNCITEFLRKYSFLTPICLIAAVVSLTVAIVLVLRVVGMPSFVLGLYFC</sequence>
<evidence type="ECO:0000313" key="4">
    <source>
        <dbReference type="Proteomes" id="UP000469440"/>
    </source>
</evidence>
<dbReference type="Proteomes" id="UP000515909">
    <property type="component" value="Chromosome"/>
</dbReference>
<keyword evidence="4" id="KW-1185">Reference proteome</keyword>
<dbReference type="KEGG" id="cfem:HCR03_11365"/>
<keyword evidence="1" id="KW-1133">Transmembrane helix</keyword>
<dbReference type="RefSeq" id="WP_156990373.1">
    <property type="nucleotide sequence ID" value="NZ_CP060286.1"/>
</dbReference>
<evidence type="ECO:0000313" key="2">
    <source>
        <dbReference type="EMBL" id="MVB11033.1"/>
    </source>
</evidence>
<keyword evidence="1" id="KW-0472">Membrane</keyword>
<evidence type="ECO:0000256" key="1">
    <source>
        <dbReference type="SAM" id="Phobius"/>
    </source>
</evidence>
<gene>
    <name evidence="2" type="ORF">CAFE_17350</name>
    <name evidence="3" type="ORF">HCR03_11365</name>
</gene>
<reference evidence="3 5" key="2">
    <citation type="submission" date="2020-08" db="EMBL/GenBank/DDBJ databases">
        <title>The isolate Caproiciproducens sp. 7D4C2 produces n-caproate at mildly acidic conditions from hexoses: genome and rBOX comparison with related strains and chain-elongating bacteria.</title>
        <authorList>
            <person name="Esquivel-Elizondo S."/>
            <person name="Bagci C."/>
            <person name="Temovska M."/>
            <person name="Jeon B.S."/>
            <person name="Bessarab I."/>
            <person name="Williams R.B.H."/>
            <person name="Huson D.H."/>
            <person name="Angenent L.T."/>
        </authorList>
    </citation>
    <scope>NUCLEOTIDE SEQUENCE [LARGE SCALE GENOMIC DNA]</scope>
    <source>
        <strain evidence="3 5">7D4C2</strain>
    </source>
</reference>
<keyword evidence="1" id="KW-0812">Transmembrane</keyword>
<organism evidence="2 4">
    <name type="scientific">Caproicibacter fermentans</name>
    <dbReference type="NCBI Taxonomy" id="2576756"/>
    <lineage>
        <taxon>Bacteria</taxon>
        <taxon>Bacillati</taxon>
        <taxon>Bacillota</taxon>
        <taxon>Clostridia</taxon>
        <taxon>Eubacteriales</taxon>
        <taxon>Acutalibacteraceae</taxon>
        <taxon>Caproicibacter</taxon>
    </lineage>
</organism>
<dbReference type="AlphaFoldDB" id="A0A6N8I0E8"/>
<accession>A0A6N8I0E8</accession>
<protein>
    <submittedName>
        <fullName evidence="2">Uncharacterized protein</fullName>
    </submittedName>
</protein>
<dbReference type="Proteomes" id="UP000469440">
    <property type="component" value="Unassembled WGS sequence"/>
</dbReference>
<dbReference type="EMBL" id="VWXL01000052">
    <property type="protein sequence ID" value="MVB11033.1"/>
    <property type="molecule type" value="Genomic_DNA"/>
</dbReference>
<proteinExistence type="predicted"/>
<dbReference type="EMBL" id="CP060286">
    <property type="protein sequence ID" value="QNK39354.1"/>
    <property type="molecule type" value="Genomic_DNA"/>
</dbReference>